<name>A0A9W6CXB9_9MICO</name>
<dbReference type="InterPro" id="IPR029016">
    <property type="entry name" value="GAF-like_dom_sf"/>
</dbReference>
<dbReference type="Gene3D" id="1.10.10.10">
    <property type="entry name" value="Winged helix-like DNA-binding domain superfamily/Winged helix DNA-binding domain"/>
    <property type="match status" value="1"/>
</dbReference>
<dbReference type="Proteomes" id="UP001144396">
    <property type="component" value="Unassembled WGS sequence"/>
</dbReference>
<dbReference type="PANTHER" id="PTHR30136">
    <property type="entry name" value="HELIX-TURN-HELIX TRANSCRIPTIONAL REGULATOR, ICLR FAMILY"/>
    <property type="match status" value="1"/>
</dbReference>
<evidence type="ECO:0000313" key="6">
    <source>
        <dbReference type="EMBL" id="GLI26947.1"/>
    </source>
</evidence>
<dbReference type="InterPro" id="IPR014757">
    <property type="entry name" value="Tscrpt_reg_IclR_C"/>
</dbReference>
<feature type="domain" description="HTH iclR-type" evidence="4">
    <location>
        <begin position="15"/>
        <end position="76"/>
    </location>
</feature>
<keyword evidence="2" id="KW-0238">DNA-binding</keyword>
<protein>
    <submittedName>
        <fullName evidence="6">Transcriptional regulator</fullName>
    </submittedName>
</protein>
<evidence type="ECO:0000256" key="1">
    <source>
        <dbReference type="ARBA" id="ARBA00023015"/>
    </source>
</evidence>
<evidence type="ECO:0000256" key="3">
    <source>
        <dbReference type="ARBA" id="ARBA00023163"/>
    </source>
</evidence>
<evidence type="ECO:0000313" key="7">
    <source>
        <dbReference type="Proteomes" id="UP001144396"/>
    </source>
</evidence>
<dbReference type="Pfam" id="PF09339">
    <property type="entry name" value="HTH_IclR"/>
    <property type="match status" value="1"/>
</dbReference>
<dbReference type="GO" id="GO:0003677">
    <property type="term" value="F:DNA binding"/>
    <property type="evidence" value="ECO:0007669"/>
    <property type="project" value="UniProtKB-KW"/>
</dbReference>
<reference evidence="6" key="1">
    <citation type="submission" date="2022-12" db="EMBL/GenBank/DDBJ databases">
        <title>Reference genome sequencing for broad-spectrum identification of bacterial and archaeal isolates by mass spectrometry.</title>
        <authorList>
            <person name="Sekiguchi Y."/>
            <person name="Tourlousse D.M."/>
        </authorList>
    </citation>
    <scope>NUCLEOTIDE SEQUENCE</scope>
    <source>
        <strain evidence="6">14</strain>
    </source>
</reference>
<dbReference type="InterPro" id="IPR036388">
    <property type="entry name" value="WH-like_DNA-bd_sf"/>
</dbReference>
<dbReference type="SUPFAM" id="SSF55781">
    <property type="entry name" value="GAF domain-like"/>
    <property type="match status" value="1"/>
</dbReference>
<dbReference type="InterPro" id="IPR036390">
    <property type="entry name" value="WH_DNA-bd_sf"/>
</dbReference>
<dbReference type="InterPro" id="IPR050707">
    <property type="entry name" value="HTH_MetabolicPath_Reg"/>
</dbReference>
<evidence type="ECO:0000259" key="5">
    <source>
        <dbReference type="PROSITE" id="PS51078"/>
    </source>
</evidence>
<organism evidence="6 7">
    <name type="scientific">Agromyces rhizosphaerae</name>
    <dbReference type="NCBI Taxonomy" id="88374"/>
    <lineage>
        <taxon>Bacteria</taxon>
        <taxon>Bacillati</taxon>
        <taxon>Actinomycetota</taxon>
        <taxon>Actinomycetes</taxon>
        <taxon>Micrococcales</taxon>
        <taxon>Microbacteriaceae</taxon>
        <taxon>Agromyces</taxon>
    </lineage>
</organism>
<dbReference type="PROSITE" id="PS51077">
    <property type="entry name" value="HTH_ICLR"/>
    <property type="match status" value="1"/>
</dbReference>
<keyword evidence="3" id="KW-0804">Transcription</keyword>
<sequence length="261" mass="28055">MEHTTQRGGRPPSGEPVLDRAFRLLDAFSDERPILTVTELSEATGIPLSSAFRLAQHLARRGALERQPSGGYMIGLRMLEYAALAPRGHGLRAIALPYMEELHRATRQHVQLAVREKDEAVIIERLSAKDAGAVLYYPGGRAPLHGTGVGLVLLAHSRPEFLAAYLQQELFLEPEHVPLPASELSETLGAVRRTGLASMSRTLPSAATSIAAPIFDRTGACVAAMSVLGADGSVDATRLEPALLALTRVISRDLKRVATTS</sequence>
<gene>
    <name evidence="6" type="ORF">ARHIZOSPH14_11890</name>
</gene>
<dbReference type="PROSITE" id="PS51078">
    <property type="entry name" value="ICLR_ED"/>
    <property type="match status" value="1"/>
</dbReference>
<accession>A0A9W6CXB9</accession>
<dbReference type="PANTHER" id="PTHR30136:SF24">
    <property type="entry name" value="HTH-TYPE TRANSCRIPTIONAL REPRESSOR ALLR"/>
    <property type="match status" value="1"/>
</dbReference>
<dbReference type="AlphaFoldDB" id="A0A9W6CXB9"/>
<feature type="domain" description="IclR-ED" evidence="5">
    <location>
        <begin position="77"/>
        <end position="260"/>
    </location>
</feature>
<keyword evidence="1" id="KW-0805">Transcription regulation</keyword>
<dbReference type="GO" id="GO:0045892">
    <property type="term" value="P:negative regulation of DNA-templated transcription"/>
    <property type="evidence" value="ECO:0007669"/>
    <property type="project" value="TreeGrafter"/>
</dbReference>
<keyword evidence="7" id="KW-1185">Reference proteome</keyword>
<dbReference type="Gene3D" id="3.30.450.40">
    <property type="match status" value="1"/>
</dbReference>
<dbReference type="SMART" id="SM00346">
    <property type="entry name" value="HTH_ICLR"/>
    <property type="match status" value="1"/>
</dbReference>
<comment type="caution">
    <text evidence="6">The sequence shown here is derived from an EMBL/GenBank/DDBJ whole genome shotgun (WGS) entry which is preliminary data.</text>
</comment>
<dbReference type="Pfam" id="PF01614">
    <property type="entry name" value="IclR_C"/>
    <property type="match status" value="1"/>
</dbReference>
<dbReference type="EMBL" id="BSDP01000001">
    <property type="protein sequence ID" value="GLI26947.1"/>
    <property type="molecule type" value="Genomic_DNA"/>
</dbReference>
<dbReference type="InterPro" id="IPR005471">
    <property type="entry name" value="Tscrpt_reg_IclR_N"/>
</dbReference>
<dbReference type="GO" id="GO:0003700">
    <property type="term" value="F:DNA-binding transcription factor activity"/>
    <property type="evidence" value="ECO:0007669"/>
    <property type="project" value="TreeGrafter"/>
</dbReference>
<proteinExistence type="predicted"/>
<evidence type="ECO:0000256" key="2">
    <source>
        <dbReference type="ARBA" id="ARBA00023125"/>
    </source>
</evidence>
<evidence type="ECO:0000259" key="4">
    <source>
        <dbReference type="PROSITE" id="PS51077"/>
    </source>
</evidence>
<dbReference type="SUPFAM" id="SSF46785">
    <property type="entry name" value="Winged helix' DNA-binding domain"/>
    <property type="match status" value="1"/>
</dbReference>
<dbReference type="RefSeq" id="WP_281883056.1">
    <property type="nucleotide sequence ID" value="NZ_BSDP01000001.1"/>
</dbReference>